<evidence type="ECO:0000256" key="1">
    <source>
        <dbReference type="SAM" id="Phobius"/>
    </source>
</evidence>
<keyword evidence="1" id="KW-0472">Membrane</keyword>
<feature type="transmembrane region" description="Helical" evidence="1">
    <location>
        <begin position="119"/>
        <end position="139"/>
    </location>
</feature>
<dbReference type="GO" id="GO:0004175">
    <property type="term" value="F:endopeptidase activity"/>
    <property type="evidence" value="ECO:0007669"/>
    <property type="project" value="UniProtKB-ARBA"/>
</dbReference>
<feature type="transmembrane region" description="Helical" evidence="1">
    <location>
        <begin position="34"/>
        <end position="56"/>
    </location>
</feature>
<dbReference type="EMBL" id="MGBG01000015">
    <property type="protein sequence ID" value="OGK64761.1"/>
    <property type="molecule type" value="Genomic_DNA"/>
</dbReference>
<evidence type="ECO:0000259" key="2">
    <source>
        <dbReference type="Pfam" id="PF02517"/>
    </source>
</evidence>
<keyword evidence="1" id="KW-0812">Transmembrane</keyword>
<dbReference type="GO" id="GO:0080120">
    <property type="term" value="P:CAAX-box protein maturation"/>
    <property type="evidence" value="ECO:0007669"/>
    <property type="project" value="UniProtKB-ARBA"/>
</dbReference>
<evidence type="ECO:0000313" key="3">
    <source>
        <dbReference type="EMBL" id="OGK64761.1"/>
    </source>
</evidence>
<dbReference type="Pfam" id="PF02517">
    <property type="entry name" value="Rce1-like"/>
    <property type="match status" value="1"/>
</dbReference>
<gene>
    <name evidence="3" type="ORF">A2209_00320</name>
</gene>
<accession>A0A1F7KAA0</accession>
<feature type="transmembrane region" description="Helical" evidence="1">
    <location>
        <begin position="151"/>
        <end position="173"/>
    </location>
</feature>
<evidence type="ECO:0000313" key="4">
    <source>
        <dbReference type="Proteomes" id="UP000178450"/>
    </source>
</evidence>
<sequence>MPKKINNELRIEKLLTSWGIIVILWSLFRNGFNPPLWFSELVAKPLIFLGPVYWFVSNNEKANRFFQNVGFPKKGLGRELFLTLLLMLLIIGFGLLSLFTSQGIKVVFVNQLDINRWGALFGLALVSAFSEEIVGRGFLFNYLYRYSKNFLLSLFISSTLFFILYLPGALTLGLGGQDLVINLVLNFTLSFITGIAFYMRKNILPAIGVHAMVVFWFDLLLS</sequence>
<feature type="transmembrane region" description="Helical" evidence="1">
    <location>
        <begin position="80"/>
        <end position="99"/>
    </location>
</feature>
<feature type="transmembrane region" description="Helical" evidence="1">
    <location>
        <begin position="12"/>
        <end position="28"/>
    </location>
</feature>
<reference evidence="3 4" key="1">
    <citation type="journal article" date="2016" name="Nat. Commun.">
        <title>Thousands of microbial genomes shed light on interconnected biogeochemical processes in an aquifer system.</title>
        <authorList>
            <person name="Anantharaman K."/>
            <person name="Brown C.T."/>
            <person name="Hug L.A."/>
            <person name="Sharon I."/>
            <person name="Castelle C.J."/>
            <person name="Probst A.J."/>
            <person name="Thomas B.C."/>
            <person name="Singh A."/>
            <person name="Wilkins M.J."/>
            <person name="Karaoz U."/>
            <person name="Brodie E.L."/>
            <person name="Williams K.H."/>
            <person name="Hubbard S.S."/>
            <person name="Banfield J.F."/>
        </authorList>
    </citation>
    <scope>NUCLEOTIDE SEQUENCE [LARGE SCALE GENOMIC DNA]</scope>
</reference>
<feature type="domain" description="CAAX prenyl protease 2/Lysostaphin resistance protein A-like" evidence="2">
    <location>
        <begin position="117"/>
        <end position="214"/>
    </location>
</feature>
<feature type="transmembrane region" description="Helical" evidence="1">
    <location>
        <begin position="203"/>
        <end position="221"/>
    </location>
</feature>
<dbReference type="AlphaFoldDB" id="A0A1F7KAA0"/>
<protein>
    <recommendedName>
        <fullName evidence="2">CAAX prenyl protease 2/Lysostaphin resistance protein A-like domain-containing protein</fullName>
    </recommendedName>
</protein>
<proteinExistence type="predicted"/>
<feature type="transmembrane region" description="Helical" evidence="1">
    <location>
        <begin position="179"/>
        <end position="198"/>
    </location>
</feature>
<comment type="caution">
    <text evidence="3">The sequence shown here is derived from an EMBL/GenBank/DDBJ whole genome shotgun (WGS) entry which is preliminary data.</text>
</comment>
<name>A0A1F7KAA0_9BACT</name>
<organism evidence="3 4">
    <name type="scientific">Candidatus Roizmanbacteria bacterium RIFOXYA1_FULL_41_12</name>
    <dbReference type="NCBI Taxonomy" id="1802082"/>
    <lineage>
        <taxon>Bacteria</taxon>
        <taxon>Candidatus Roizmaniibacteriota</taxon>
    </lineage>
</organism>
<keyword evidence="1" id="KW-1133">Transmembrane helix</keyword>
<dbReference type="Proteomes" id="UP000178450">
    <property type="component" value="Unassembled WGS sequence"/>
</dbReference>
<dbReference type="InterPro" id="IPR003675">
    <property type="entry name" value="Rce1/LyrA-like_dom"/>
</dbReference>